<dbReference type="OrthoDB" id="8191625at2759"/>
<keyword evidence="8" id="KW-1185">Reference proteome</keyword>
<name>A0A2P7YEF4_9PEZI</name>
<comment type="caution">
    <text evidence="7">The sequence shown here is derived from an EMBL/GenBank/DDBJ whole genome shotgun (WGS) entry which is preliminary data.</text>
</comment>
<evidence type="ECO:0000313" key="7">
    <source>
        <dbReference type="EMBL" id="PSK34340.1"/>
    </source>
</evidence>
<dbReference type="Proteomes" id="UP000243723">
    <property type="component" value="Unassembled WGS sequence"/>
</dbReference>
<dbReference type="SUPFAM" id="SSF52304">
    <property type="entry name" value="Type II 3-dehydroquinate dehydratase"/>
    <property type="match status" value="1"/>
</dbReference>
<dbReference type="CDD" id="cd00466">
    <property type="entry name" value="DHQase_II"/>
    <property type="match status" value="1"/>
</dbReference>
<evidence type="ECO:0000256" key="5">
    <source>
        <dbReference type="PIRSR" id="PIRSR001399-2"/>
    </source>
</evidence>
<comment type="pathway">
    <text evidence="3">Aromatic compound metabolism; 3,4-dihydroxybenzoate biosynthesis; 3,4-dihydroxybenzoate from 3-dehydroquinate: step 1/2.</text>
</comment>
<dbReference type="EC" id="4.2.1.10" evidence="3"/>
<dbReference type="Pfam" id="PF01220">
    <property type="entry name" value="DHquinase_II"/>
    <property type="match status" value="1"/>
</dbReference>
<dbReference type="GO" id="GO:0019631">
    <property type="term" value="P:quinate catabolic process"/>
    <property type="evidence" value="ECO:0007669"/>
    <property type="project" value="TreeGrafter"/>
</dbReference>
<dbReference type="PROSITE" id="PS01029">
    <property type="entry name" value="DEHYDROQUINASE_II"/>
    <property type="match status" value="1"/>
</dbReference>
<evidence type="ECO:0000256" key="1">
    <source>
        <dbReference type="ARBA" id="ARBA00022911"/>
    </source>
</evidence>
<organism evidence="7 8">
    <name type="scientific">Elsinoe australis</name>
    <dbReference type="NCBI Taxonomy" id="40998"/>
    <lineage>
        <taxon>Eukaryota</taxon>
        <taxon>Fungi</taxon>
        <taxon>Dikarya</taxon>
        <taxon>Ascomycota</taxon>
        <taxon>Pezizomycotina</taxon>
        <taxon>Dothideomycetes</taxon>
        <taxon>Dothideomycetidae</taxon>
        <taxon>Myriangiales</taxon>
        <taxon>Elsinoaceae</taxon>
        <taxon>Elsinoe</taxon>
    </lineage>
</organism>
<evidence type="ECO:0000256" key="2">
    <source>
        <dbReference type="ARBA" id="ARBA00023239"/>
    </source>
</evidence>
<comment type="similarity">
    <text evidence="3">Belongs to the type-II 3-dehydroquinase family.</text>
</comment>
<feature type="active site" description="Proton acceptor" evidence="3 4">
    <location>
        <position position="24"/>
    </location>
</feature>
<dbReference type="NCBIfam" id="NF003805">
    <property type="entry name" value="PRK05395.1-2"/>
    <property type="match status" value="1"/>
</dbReference>
<dbReference type="GO" id="GO:0046279">
    <property type="term" value="P:3,4-dihydroxybenzoate biosynthetic process"/>
    <property type="evidence" value="ECO:0007669"/>
    <property type="project" value="UniProtKB-UniRule"/>
</dbReference>
<evidence type="ECO:0000256" key="4">
    <source>
        <dbReference type="PIRSR" id="PIRSR001399-1"/>
    </source>
</evidence>
<dbReference type="PANTHER" id="PTHR21272">
    <property type="entry name" value="CATABOLIC 3-DEHYDROQUINASE"/>
    <property type="match status" value="1"/>
</dbReference>
<dbReference type="STRING" id="40998.A0A2P7YEF4"/>
<dbReference type="InterPro" id="IPR018509">
    <property type="entry name" value="DHquinase_II_CS"/>
</dbReference>
<evidence type="ECO:0000256" key="3">
    <source>
        <dbReference type="HAMAP-Rule" id="MF_03136"/>
    </source>
</evidence>
<evidence type="ECO:0000313" key="8">
    <source>
        <dbReference type="Proteomes" id="UP000243723"/>
    </source>
</evidence>
<keyword evidence="1 3" id="KW-0672">Quinate metabolism</keyword>
<dbReference type="GO" id="GO:0003855">
    <property type="term" value="F:3-dehydroquinate dehydratase activity"/>
    <property type="evidence" value="ECO:0007669"/>
    <property type="project" value="UniProtKB-UniRule"/>
</dbReference>
<dbReference type="InterPro" id="IPR036441">
    <property type="entry name" value="DHquinase_II_sf"/>
</dbReference>
<dbReference type="NCBIfam" id="NF003806">
    <property type="entry name" value="PRK05395.1-3"/>
    <property type="match status" value="1"/>
</dbReference>
<sequence length="131" mass="14142">MSTPILLINGPNLNLLGTREPDVYGHETLSDIESSAKSQGSQLSLSVSSFQSNHEGHIVDRIHAARDEGVKFIVINPGAFTHTSVAIRDAITGVAIPFVEIHISNVHAREEFRHKSFLSDKAVAVICGMGI</sequence>
<comment type="catalytic activity">
    <reaction evidence="3">
        <text>3-dehydroquinate = 3-dehydroshikimate + H2O</text>
        <dbReference type="Rhea" id="RHEA:21096"/>
        <dbReference type="ChEBI" id="CHEBI:15377"/>
        <dbReference type="ChEBI" id="CHEBI:16630"/>
        <dbReference type="ChEBI" id="CHEBI:32364"/>
        <dbReference type="EC" id="4.2.1.10"/>
    </reaction>
</comment>
<comment type="function">
    <text evidence="3">Is involved in the catabolism of quinate. Allows the utilization of quinate as carbon source via the beta-ketoadipate pathway.</text>
</comment>
<keyword evidence="2 3" id="KW-0456">Lyase</keyword>
<comment type="subunit">
    <text evidence="3">Homododecamer. Adopts a ring-like structure, composed of an arrangement of two hexameric rings stacked on top of one another.</text>
</comment>
<dbReference type="NCBIfam" id="NF003804">
    <property type="entry name" value="PRK05395.1-1"/>
    <property type="match status" value="1"/>
</dbReference>
<dbReference type="InterPro" id="IPR001874">
    <property type="entry name" value="DHquinase_II"/>
</dbReference>
<dbReference type="NCBIfam" id="NF003807">
    <property type="entry name" value="PRK05395.1-4"/>
    <property type="match status" value="1"/>
</dbReference>
<reference evidence="7 8" key="1">
    <citation type="submission" date="2017-05" db="EMBL/GenBank/DDBJ databases">
        <title>Draft genome sequence of Elsinoe australis.</title>
        <authorList>
            <person name="Cheng Q."/>
        </authorList>
    </citation>
    <scope>NUCLEOTIDE SEQUENCE [LARGE SCALE GENOMIC DNA]</scope>
    <source>
        <strain evidence="7 8">NL1</strain>
    </source>
</reference>
<dbReference type="HAMAP" id="MF_00169">
    <property type="entry name" value="AroQ"/>
    <property type="match status" value="1"/>
</dbReference>
<dbReference type="PANTHER" id="PTHR21272:SF3">
    <property type="entry name" value="CATABOLIC 3-DEHYDROQUINASE"/>
    <property type="match status" value="1"/>
</dbReference>
<dbReference type="EMBL" id="NHZQ01000447">
    <property type="protein sequence ID" value="PSK34340.1"/>
    <property type="molecule type" value="Genomic_DNA"/>
</dbReference>
<dbReference type="Gene3D" id="3.40.50.9100">
    <property type="entry name" value="Dehydroquinase, class II"/>
    <property type="match status" value="1"/>
</dbReference>
<evidence type="ECO:0000256" key="6">
    <source>
        <dbReference type="PIRSR" id="PIRSR001399-3"/>
    </source>
</evidence>
<feature type="site" description="Transition state stabilizer" evidence="3 6">
    <location>
        <position position="19"/>
    </location>
</feature>
<dbReference type="AlphaFoldDB" id="A0A2P7YEF4"/>
<protein>
    <recommendedName>
        <fullName evidence="3">Catabolic 3-dehydroquinase</fullName>
        <shortName evidence="3">cDHQase</shortName>
        <ecNumber evidence="3">4.2.1.10</ecNumber>
    </recommendedName>
    <alternativeName>
        <fullName evidence="3">3-dehydroquinate dehydratase</fullName>
    </alternativeName>
</protein>
<feature type="binding site" evidence="3 5">
    <location>
        <position position="82"/>
    </location>
    <ligand>
        <name>substrate</name>
    </ligand>
</feature>
<dbReference type="PIRSF" id="PIRSF001399">
    <property type="entry name" value="DHquinase_II"/>
    <property type="match status" value="1"/>
</dbReference>
<feature type="binding site" evidence="3 5">
    <location>
        <position position="113"/>
    </location>
    <ligand>
        <name>substrate</name>
    </ligand>
</feature>
<dbReference type="UniPathway" id="UPA00088">
    <property type="reaction ID" value="UER00178"/>
</dbReference>
<gene>
    <name evidence="3" type="primary">qutE</name>
    <name evidence="7" type="ORF">B9Z65_8666</name>
</gene>
<dbReference type="NCBIfam" id="TIGR01088">
    <property type="entry name" value="aroQ"/>
    <property type="match status" value="1"/>
</dbReference>
<accession>A0A2P7YEF4</accession>
<feature type="binding site" evidence="3 5">
    <location>
        <position position="76"/>
    </location>
    <ligand>
        <name>substrate</name>
    </ligand>
</feature>
<feature type="binding site" evidence="3 5">
    <location>
        <begin position="103"/>
        <end position="104"/>
    </location>
    <ligand>
        <name>substrate</name>
    </ligand>
</feature>
<feature type="binding site" evidence="3 5">
    <location>
        <position position="89"/>
    </location>
    <ligand>
        <name>substrate</name>
    </ligand>
</feature>
<proteinExistence type="inferred from homology"/>
<feature type="active site" description="Proton donor" evidence="3 4">
    <location>
        <position position="102"/>
    </location>
</feature>